<dbReference type="Proteomes" id="UP000321917">
    <property type="component" value="Unassembled WGS sequence"/>
</dbReference>
<comment type="caution">
    <text evidence="4">The sequence shown here is derived from an EMBL/GenBank/DDBJ whole genome shotgun (WGS) entry which is preliminary data.</text>
</comment>
<dbReference type="EMBL" id="VOLR01000011">
    <property type="protein sequence ID" value="TWX59627.1"/>
    <property type="molecule type" value="Genomic_DNA"/>
</dbReference>
<gene>
    <name evidence="3" type="ORF">ESZ26_09285</name>
    <name evidence="4" type="ORF">ESZ27_05285</name>
</gene>
<evidence type="ECO:0000313" key="6">
    <source>
        <dbReference type="Proteomes" id="UP000321917"/>
    </source>
</evidence>
<evidence type="ECO:0000313" key="4">
    <source>
        <dbReference type="EMBL" id="TWX69353.1"/>
    </source>
</evidence>
<dbReference type="InterPro" id="IPR021309">
    <property type="entry name" value="YgaP-like_TM"/>
</dbReference>
<keyword evidence="1" id="KW-1133">Transmembrane helix</keyword>
<dbReference type="Gene3D" id="6.10.140.1340">
    <property type="match status" value="1"/>
</dbReference>
<dbReference type="EMBL" id="VOLQ01000007">
    <property type="protein sequence ID" value="TWX69353.1"/>
    <property type="molecule type" value="Genomic_DNA"/>
</dbReference>
<name>A0A5C6QKV7_9GAMM</name>
<dbReference type="OrthoDB" id="9799383at2"/>
<feature type="transmembrane region" description="Helical" evidence="1">
    <location>
        <begin position="7"/>
        <end position="25"/>
    </location>
</feature>
<keyword evidence="1" id="KW-0812">Transmembrane</keyword>
<dbReference type="AlphaFoldDB" id="A0A5C6QKV7"/>
<reference evidence="4 6" key="1">
    <citation type="submission" date="2019-07" db="EMBL/GenBank/DDBJ databases">
        <title>Genomes of sea-ice associated Colwellia species.</title>
        <authorList>
            <person name="Bowman J.P."/>
        </authorList>
    </citation>
    <scope>NUCLEOTIDE SEQUENCE [LARGE SCALE GENOMIC DNA]</scope>
    <source>
        <strain evidence="3 5">ACAM 607</strain>
        <strain evidence="4 6">IC036</strain>
    </source>
</reference>
<evidence type="ECO:0000256" key="1">
    <source>
        <dbReference type="SAM" id="Phobius"/>
    </source>
</evidence>
<accession>A0A5C6QKV7</accession>
<dbReference type="Pfam" id="PF11127">
    <property type="entry name" value="YgaP-like_TM"/>
    <property type="match status" value="1"/>
</dbReference>
<organism evidence="4 6">
    <name type="scientific">Colwellia hornerae</name>
    <dbReference type="NCBI Taxonomy" id="89402"/>
    <lineage>
        <taxon>Bacteria</taxon>
        <taxon>Pseudomonadati</taxon>
        <taxon>Pseudomonadota</taxon>
        <taxon>Gammaproteobacteria</taxon>
        <taxon>Alteromonadales</taxon>
        <taxon>Colwelliaceae</taxon>
        <taxon>Colwellia</taxon>
    </lineage>
</organism>
<keyword evidence="1" id="KW-0472">Membrane</keyword>
<evidence type="ECO:0000259" key="2">
    <source>
        <dbReference type="Pfam" id="PF11127"/>
    </source>
</evidence>
<feature type="domain" description="Inner membrane protein YgaP-like transmembrane" evidence="2">
    <location>
        <begin position="5"/>
        <end position="57"/>
    </location>
</feature>
<dbReference type="Proteomes" id="UP000321525">
    <property type="component" value="Unassembled WGS sequence"/>
</dbReference>
<protein>
    <submittedName>
        <fullName evidence="4">DUF2892 domain-containing protein</fullName>
    </submittedName>
</protein>
<dbReference type="RefSeq" id="WP_146796792.1">
    <property type="nucleotide sequence ID" value="NZ_VOLP01000002.1"/>
</dbReference>
<keyword evidence="5" id="KW-1185">Reference proteome</keyword>
<sequence>MNKNDALRLIAGTMILISLILTVTLSINWLWFTAFIAANLIQSSFTKWCPMMVLLKKVGLKD</sequence>
<evidence type="ECO:0000313" key="5">
    <source>
        <dbReference type="Proteomes" id="UP000321525"/>
    </source>
</evidence>
<proteinExistence type="predicted"/>
<evidence type="ECO:0000313" key="3">
    <source>
        <dbReference type="EMBL" id="TWX59627.1"/>
    </source>
</evidence>